<name>A0A4D4L2W7_STRVO</name>
<sequence length="98" mass="10676">MFSLAHRFREPPLSQRPSVTELEVHDIRFPTSEQLDGSDAMNPDPDYSAAYVVLRTDAGEEGRPPRVTASSSPSAAATMSPRPPSAPCAPMWWAAPRP</sequence>
<dbReference type="EMBL" id="BJHW01000001">
    <property type="protein sequence ID" value="GDY52353.1"/>
    <property type="molecule type" value="Genomic_DNA"/>
</dbReference>
<keyword evidence="3" id="KW-1185">Reference proteome</keyword>
<dbReference type="Gene3D" id="3.30.390.10">
    <property type="entry name" value="Enolase-like, N-terminal domain"/>
    <property type="match status" value="1"/>
</dbReference>
<organism evidence="2 3">
    <name type="scientific">Streptomyces violaceusniger</name>
    <dbReference type="NCBI Taxonomy" id="68280"/>
    <lineage>
        <taxon>Bacteria</taxon>
        <taxon>Bacillati</taxon>
        <taxon>Actinomycetota</taxon>
        <taxon>Actinomycetes</taxon>
        <taxon>Kitasatosporales</taxon>
        <taxon>Streptomycetaceae</taxon>
        <taxon>Streptomyces</taxon>
        <taxon>Streptomyces violaceusniger group</taxon>
    </lineage>
</organism>
<comment type="caution">
    <text evidence="2">The sequence shown here is derived from an EMBL/GenBank/DDBJ whole genome shotgun (WGS) entry which is preliminary data.</text>
</comment>
<feature type="region of interest" description="Disordered" evidence="1">
    <location>
        <begin position="57"/>
        <end position="98"/>
    </location>
</feature>
<feature type="compositionally biased region" description="Low complexity" evidence="1">
    <location>
        <begin position="65"/>
        <end position="80"/>
    </location>
</feature>
<feature type="region of interest" description="Disordered" evidence="1">
    <location>
        <begin position="1"/>
        <end position="21"/>
    </location>
</feature>
<dbReference type="InterPro" id="IPR029017">
    <property type="entry name" value="Enolase-like_N"/>
</dbReference>
<accession>A0A4D4L2W7</accession>
<dbReference type="AlphaFoldDB" id="A0A4D4L2W7"/>
<reference evidence="2 3" key="1">
    <citation type="journal article" date="2020" name="Int. J. Syst. Evol. Microbiol.">
        <title>Reclassification of Streptomyces castelarensis and Streptomyces sporoclivatus as later heterotypic synonyms of Streptomyces antimycoticus.</title>
        <authorList>
            <person name="Komaki H."/>
            <person name="Tamura T."/>
        </authorList>
    </citation>
    <scope>NUCLEOTIDE SEQUENCE [LARGE SCALE GENOMIC DNA]</scope>
    <source>
        <strain evidence="2 3">NBRC 13459</strain>
    </source>
</reference>
<gene>
    <name evidence="2" type="ORF">SVIO_029760</name>
</gene>
<protein>
    <submittedName>
        <fullName evidence="2">Uncharacterized protein</fullName>
    </submittedName>
</protein>
<proteinExistence type="predicted"/>
<evidence type="ECO:0000313" key="3">
    <source>
        <dbReference type="Proteomes" id="UP000301309"/>
    </source>
</evidence>
<dbReference type="SUPFAM" id="SSF54826">
    <property type="entry name" value="Enolase N-terminal domain-like"/>
    <property type="match status" value="1"/>
</dbReference>
<evidence type="ECO:0000313" key="2">
    <source>
        <dbReference type="EMBL" id="GDY52353.1"/>
    </source>
</evidence>
<dbReference type="Proteomes" id="UP000301309">
    <property type="component" value="Unassembled WGS sequence"/>
</dbReference>
<evidence type="ECO:0000256" key="1">
    <source>
        <dbReference type="SAM" id="MobiDB-lite"/>
    </source>
</evidence>